<keyword evidence="11" id="KW-1185">Reference proteome</keyword>
<proteinExistence type="inferred from homology"/>
<reference evidence="10 11" key="1">
    <citation type="submission" date="2020-02" db="EMBL/GenBank/DDBJ databases">
        <title>Ideonella bacterium strain TBM-1.</title>
        <authorList>
            <person name="Chen W.-M."/>
        </authorList>
    </citation>
    <scope>NUCLEOTIDE SEQUENCE [LARGE SCALE GENOMIC DNA]</scope>
    <source>
        <strain evidence="10 11">TBM-1</strain>
    </source>
</reference>
<sequence length="75" mass="7884">MIVCVCRRVSDRDIVRAVRNGSATFDDLQMETGVSTQCGRCTDCARETFAAACQQQLAGLHAVVGGGIPLRVAAG</sequence>
<dbReference type="GO" id="GO:0046872">
    <property type="term" value="F:metal ion binding"/>
    <property type="evidence" value="ECO:0007669"/>
    <property type="project" value="UniProtKB-KW"/>
</dbReference>
<keyword evidence="6" id="KW-0411">Iron-sulfur</keyword>
<keyword evidence="3" id="KW-0479">Metal-binding</keyword>
<gene>
    <name evidence="10" type="ORF">G3A44_10290</name>
</gene>
<dbReference type="InterPro" id="IPR007419">
    <property type="entry name" value="BFD-like_2Fe2S-bd_dom"/>
</dbReference>
<dbReference type="AlphaFoldDB" id="A0A7C9PGV4"/>
<feature type="domain" description="BFD-like [2Fe-2S]-binding" evidence="9">
    <location>
        <begin position="2"/>
        <end position="47"/>
    </location>
</feature>
<evidence type="ECO:0000259" key="9">
    <source>
        <dbReference type="Pfam" id="PF04324"/>
    </source>
</evidence>
<organism evidence="10 11">
    <name type="scientific">Ideonella livida</name>
    <dbReference type="NCBI Taxonomy" id="2707176"/>
    <lineage>
        <taxon>Bacteria</taxon>
        <taxon>Pseudomonadati</taxon>
        <taxon>Pseudomonadota</taxon>
        <taxon>Betaproteobacteria</taxon>
        <taxon>Burkholderiales</taxon>
        <taxon>Sphaerotilaceae</taxon>
        <taxon>Ideonella</taxon>
    </lineage>
</organism>
<dbReference type="InterPro" id="IPR052371">
    <property type="entry name" value="BFD-associated_ferredoxin"/>
</dbReference>
<keyword evidence="1" id="KW-0813">Transport</keyword>
<accession>A0A7C9PGV4</accession>
<evidence type="ECO:0000256" key="7">
    <source>
        <dbReference type="ARBA" id="ARBA00039386"/>
    </source>
</evidence>
<evidence type="ECO:0000256" key="4">
    <source>
        <dbReference type="ARBA" id="ARBA00022982"/>
    </source>
</evidence>
<evidence type="ECO:0000256" key="6">
    <source>
        <dbReference type="ARBA" id="ARBA00023014"/>
    </source>
</evidence>
<dbReference type="EMBL" id="JAAGOH010000010">
    <property type="protein sequence ID" value="NDY91573.1"/>
    <property type="molecule type" value="Genomic_DNA"/>
</dbReference>
<protein>
    <recommendedName>
        <fullName evidence="7">Bacterioferritin-associated ferredoxin</fullName>
    </recommendedName>
</protein>
<evidence type="ECO:0000256" key="8">
    <source>
        <dbReference type="ARBA" id="ARBA00046332"/>
    </source>
</evidence>
<dbReference type="InterPro" id="IPR041854">
    <property type="entry name" value="BFD-like_2Fe2S-bd_dom_sf"/>
</dbReference>
<evidence type="ECO:0000256" key="5">
    <source>
        <dbReference type="ARBA" id="ARBA00023004"/>
    </source>
</evidence>
<keyword evidence="2" id="KW-0001">2Fe-2S</keyword>
<evidence type="ECO:0000256" key="1">
    <source>
        <dbReference type="ARBA" id="ARBA00022448"/>
    </source>
</evidence>
<keyword evidence="4" id="KW-0249">Electron transport</keyword>
<dbReference type="PANTHER" id="PTHR37424">
    <property type="entry name" value="BACTERIOFERRITIN-ASSOCIATED FERREDOXIN"/>
    <property type="match status" value="1"/>
</dbReference>
<dbReference type="Gene3D" id="1.10.10.1100">
    <property type="entry name" value="BFD-like [2Fe-2S]-binding domain"/>
    <property type="match status" value="1"/>
</dbReference>
<comment type="similarity">
    <text evidence="8">Belongs to the Bfd family.</text>
</comment>
<dbReference type="Pfam" id="PF04324">
    <property type="entry name" value="Fer2_BFD"/>
    <property type="match status" value="1"/>
</dbReference>
<dbReference type="RefSeq" id="WP_163457423.1">
    <property type="nucleotide sequence ID" value="NZ_JAAGOH010000010.1"/>
</dbReference>
<evidence type="ECO:0000313" key="11">
    <source>
        <dbReference type="Proteomes" id="UP000484255"/>
    </source>
</evidence>
<dbReference type="PANTHER" id="PTHR37424:SF1">
    <property type="entry name" value="BACTERIOFERRITIN-ASSOCIATED FERREDOXIN"/>
    <property type="match status" value="1"/>
</dbReference>
<comment type="caution">
    <text evidence="10">The sequence shown here is derived from an EMBL/GenBank/DDBJ whole genome shotgun (WGS) entry which is preliminary data.</text>
</comment>
<evidence type="ECO:0000256" key="3">
    <source>
        <dbReference type="ARBA" id="ARBA00022723"/>
    </source>
</evidence>
<keyword evidence="5" id="KW-0408">Iron</keyword>
<name>A0A7C9PGV4_9BURK</name>
<dbReference type="Proteomes" id="UP000484255">
    <property type="component" value="Unassembled WGS sequence"/>
</dbReference>
<dbReference type="GO" id="GO:0051537">
    <property type="term" value="F:2 iron, 2 sulfur cluster binding"/>
    <property type="evidence" value="ECO:0007669"/>
    <property type="project" value="UniProtKB-KW"/>
</dbReference>
<evidence type="ECO:0000256" key="2">
    <source>
        <dbReference type="ARBA" id="ARBA00022714"/>
    </source>
</evidence>
<evidence type="ECO:0000313" key="10">
    <source>
        <dbReference type="EMBL" id="NDY91573.1"/>
    </source>
</evidence>